<protein>
    <submittedName>
        <fullName evidence="11">Substrate-binding domain-containing protein</fullName>
    </submittedName>
</protein>
<comment type="similarity">
    <text evidence="3">Belongs to the PstS family.</text>
</comment>
<evidence type="ECO:0000256" key="7">
    <source>
        <dbReference type="ARBA" id="ARBA00023139"/>
    </source>
</evidence>
<dbReference type="SUPFAM" id="SSF53850">
    <property type="entry name" value="Periplasmic binding protein-like II"/>
    <property type="match status" value="2"/>
</dbReference>
<evidence type="ECO:0000256" key="4">
    <source>
        <dbReference type="ARBA" id="ARBA00011529"/>
    </source>
</evidence>
<dbReference type="AlphaFoldDB" id="A0A9D1RG75"/>
<proteinExistence type="inferred from homology"/>
<dbReference type="InterPro" id="IPR050811">
    <property type="entry name" value="Phosphate_ABC_transporter"/>
</dbReference>
<evidence type="ECO:0000256" key="2">
    <source>
        <dbReference type="ARBA" id="ARBA00004193"/>
    </source>
</evidence>
<dbReference type="PANTHER" id="PTHR30570:SF1">
    <property type="entry name" value="PHOSPHATE-BINDING PROTEIN PSTS"/>
    <property type="match status" value="1"/>
</dbReference>
<feature type="domain" description="PBP" evidence="10">
    <location>
        <begin position="168"/>
        <end position="280"/>
    </location>
</feature>
<sequence>MKKIISILAAVALMAALFAGCAGSKTSKINVITREDGSGTRSAFIELFGIESENENGDKMDNTVITAETTNSTSVMITSVASDPNAIGYISMGSLGEDVKPVMIDGAAPTVENVENGTYKVCRPFNIAVMDGISQTAQDFIDFIMSEEGQRVVSENGYIPQGTGGAYSGSAPAGTVTVAGSSSVTPVMEKLKEAYQQVNPNAQIVVQQNDSTTGVTSAIDGICDIAMVSRELKESELSAGLSPTTIAIDGIAVIVNPDNPVDSLTSEEVKAIYTGEKTEW</sequence>
<evidence type="ECO:0000259" key="10">
    <source>
        <dbReference type="Pfam" id="PF12849"/>
    </source>
</evidence>
<comment type="caution">
    <text evidence="11">The sequence shown here is derived from an EMBL/GenBank/DDBJ whole genome shotgun (WGS) entry which is preliminary data.</text>
</comment>
<keyword evidence="5" id="KW-0592">Phosphate transport</keyword>
<dbReference type="InterPro" id="IPR024370">
    <property type="entry name" value="PBP_domain"/>
</dbReference>
<feature type="signal peptide" evidence="9">
    <location>
        <begin position="1"/>
        <end position="24"/>
    </location>
</feature>
<comment type="function">
    <text evidence="1">Part of the ABC transporter complex PstSACB involved in phosphate import.</text>
</comment>
<evidence type="ECO:0000256" key="3">
    <source>
        <dbReference type="ARBA" id="ARBA00008725"/>
    </source>
</evidence>
<keyword evidence="8" id="KW-0449">Lipoprotein</keyword>
<keyword evidence="5" id="KW-0813">Transport</keyword>
<gene>
    <name evidence="11" type="ORF">IAA48_08475</name>
</gene>
<evidence type="ECO:0000313" key="12">
    <source>
        <dbReference type="Proteomes" id="UP000824205"/>
    </source>
</evidence>
<evidence type="ECO:0000256" key="6">
    <source>
        <dbReference type="ARBA" id="ARBA00022729"/>
    </source>
</evidence>
<feature type="chain" id="PRO_5039161454" evidence="9">
    <location>
        <begin position="25"/>
        <end position="280"/>
    </location>
</feature>
<evidence type="ECO:0000256" key="9">
    <source>
        <dbReference type="SAM" id="SignalP"/>
    </source>
</evidence>
<comment type="subunit">
    <text evidence="4">The complex is composed of two ATP-binding proteins (PstB), two transmembrane proteins (PstC and PstA) and a solute-binding protein (PstS).</text>
</comment>
<dbReference type="EMBL" id="DXGE01000034">
    <property type="protein sequence ID" value="HIW86513.1"/>
    <property type="molecule type" value="Genomic_DNA"/>
</dbReference>
<dbReference type="GO" id="GO:0006817">
    <property type="term" value="P:phosphate ion transport"/>
    <property type="evidence" value="ECO:0007669"/>
    <property type="project" value="UniProtKB-KW"/>
</dbReference>
<name>A0A9D1RG75_9FIRM</name>
<dbReference type="GO" id="GO:0005886">
    <property type="term" value="C:plasma membrane"/>
    <property type="evidence" value="ECO:0007669"/>
    <property type="project" value="UniProtKB-SubCell"/>
</dbReference>
<dbReference type="Gene3D" id="3.40.190.10">
    <property type="entry name" value="Periplasmic binding protein-like II"/>
    <property type="match status" value="4"/>
</dbReference>
<evidence type="ECO:0000256" key="1">
    <source>
        <dbReference type="ARBA" id="ARBA00002841"/>
    </source>
</evidence>
<evidence type="ECO:0000313" key="11">
    <source>
        <dbReference type="EMBL" id="HIW86513.1"/>
    </source>
</evidence>
<evidence type="ECO:0000256" key="5">
    <source>
        <dbReference type="ARBA" id="ARBA00022592"/>
    </source>
</evidence>
<dbReference type="Proteomes" id="UP000824205">
    <property type="component" value="Unassembled WGS sequence"/>
</dbReference>
<evidence type="ECO:0000256" key="8">
    <source>
        <dbReference type="ARBA" id="ARBA00023288"/>
    </source>
</evidence>
<accession>A0A9D1RG75</accession>
<dbReference type="PROSITE" id="PS51257">
    <property type="entry name" value="PROKAR_LIPOPROTEIN"/>
    <property type="match status" value="1"/>
</dbReference>
<organism evidence="11 12">
    <name type="scientific">Candidatus Eubacterium faecipullorum</name>
    <dbReference type="NCBI Taxonomy" id="2838571"/>
    <lineage>
        <taxon>Bacteria</taxon>
        <taxon>Bacillati</taxon>
        <taxon>Bacillota</taxon>
        <taxon>Clostridia</taxon>
        <taxon>Eubacteriales</taxon>
        <taxon>Eubacteriaceae</taxon>
        <taxon>Eubacterium</taxon>
    </lineage>
</organism>
<dbReference type="PANTHER" id="PTHR30570">
    <property type="entry name" value="PERIPLASMIC PHOSPHATE BINDING COMPONENT OF PHOSPHATE ABC TRANSPORTER"/>
    <property type="match status" value="1"/>
</dbReference>
<reference evidence="11" key="1">
    <citation type="journal article" date="2021" name="PeerJ">
        <title>Extensive microbial diversity within the chicken gut microbiome revealed by metagenomics and culture.</title>
        <authorList>
            <person name="Gilroy R."/>
            <person name="Ravi A."/>
            <person name="Getino M."/>
            <person name="Pursley I."/>
            <person name="Horton D.L."/>
            <person name="Alikhan N.F."/>
            <person name="Baker D."/>
            <person name="Gharbi K."/>
            <person name="Hall N."/>
            <person name="Watson M."/>
            <person name="Adriaenssens E.M."/>
            <person name="Foster-Nyarko E."/>
            <person name="Jarju S."/>
            <person name="Secka A."/>
            <person name="Antonio M."/>
            <person name="Oren A."/>
            <person name="Chaudhuri R.R."/>
            <person name="La Ragione R."/>
            <person name="Hildebrand F."/>
            <person name="Pallen M.J."/>
        </authorList>
    </citation>
    <scope>NUCLEOTIDE SEQUENCE</scope>
    <source>
        <strain evidence="11">421</strain>
    </source>
</reference>
<dbReference type="Pfam" id="PF12849">
    <property type="entry name" value="PBP_like_2"/>
    <property type="match status" value="2"/>
</dbReference>
<keyword evidence="6 9" id="KW-0732">Signal</keyword>
<comment type="subcellular location">
    <subcellularLocation>
        <location evidence="2">Cell membrane</location>
        <topology evidence="2">Lipid-anchor</topology>
    </subcellularLocation>
</comment>
<feature type="domain" description="PBP" evidence="10">
    <location>
        <begin position="23"/>
        <end position="148"/>
    </location>
</feature>
<reference evidence="11" key="2">
    <citation type="submission" date="2021-04" db="EMBL/GenBank/DDBJ databases">
        <authorList>
            <person name="Gilroy R."/>
        </authorList>
    </citation>
    <scope>NUCLEOTIDE SEQUENCE</scope>
    <source>
        <strain evidence="11">421</strain>
    </source>
</reference>
<keyword evidence="7" id="KW-0564">Palmitate</keyword>